<feature type="transmembrane region" description="Helical" evidence="6">
    <location>
        <begin position="163"/>
        <end position="181"/>
    </location>
</feature>
<dbReference type="InterPro" id="IPR036259">
    <property type="entry name" value="MFS_trans_sf"/>
</dbReference>
<dbReference type="PANTHER" id="PTHR43124">
    <property type="entry name" value="PURINE EFFLUX PUMP PBUE"/>
    <property type="match status" value="1"/>
</dbReference>
<dbReference type="PANTHER" id="PTHR43124:SF3">
    <property type="entry name" value="CHLORAMPHENICOL EFFLUX PUMP RV0191"/>
    <property type="match status" value="1"/>
</dbReference>
<keyword evidence="4 6" id="KW-1133">Transmembrane helix</keyword>
<evidence type="ECO:0000313" key="9">
    <source>
        <dbReference type="Proteomes" id="UP000553193"/>
    </source>
</evidence>
<dbReference type="RefSeq" id="WP_184386297.1">
    <property type="nucleotide sequence ID" value="NZ_JACIDJ010000008.1"/>
</dbReference>
<feature type="transmembrane region" description="Helical" evidence="6">
    <location>
        <begin position="343"/>
        <end position="362"/>
    </location>
</feature>
<comment type="subcellular location">
    <subcellularLocation>
        <location evidence="1">Cell membrane</location>
        <topology evidence="1">Multi-pass membrane protein</topology>
    </subcellularLocation>
</comment>
<evidence type="ECO:0000256" key="5">
    <source>
        <dbReference type="ARBA" id="ARBA00023136"/>
    </source>
</evidence>
<name>A0A840AG40_9PROT</name>
<evidence type="ECO:0000259" key="7">
    <source>
        <dbReference type="PROSITE" id="PS50850"/>
    </source>
</evidence>
<dbReference type="Gene3D" id="1.20.1250.20">
    <property type="entry name" value="MFS general substrate transporter like domains"/>
    <property type="match status" value="1"/>
</dbReference>
<keyword evidence="9" id="KW-1185">Reference proteome</keyword>
<keyword evidence="5 6" id="KW-0472">Membrane</keyword>
<dbReference type="Proteomes" id="UP000553193">
    <property type="component" value="Unassembled WGS sequence"/>
</dbReference>
<keyword evidence="2" id="KW-1003">Cell membrane</keyword>
<evidence type="ECO:0000256" key="1">
    <source>
        <dbReference type="ARBA" id="ARBA00004651"/>
    </source>
</evidence>
<dbReference type="InterPro" id="IPR011701">
    <property type="entry name" value="MFS"/>
</dbReference>
<proteinExistence type="predicted"/>
<organism evidence="8 9">
    <name type="scientific">Roseococcus suduntuyensis</name>
    <dbReference type="NCBI Taxonomy" id="455361"/>
    <lineage>
        <taxon>Bacteria</taxon>
        <taxon>Pseudomonadati</taxon>
        <taxon>Pseudomonadota</taxon>
        <taxon>Alphaproteobacteria</taxon>
        <taxon>Acetobacterales</taxon>
        <taxon>Roseomonadaceae</taxon>
        <taxon>Roseococcus</taxon>
    </lineage>
</organism>
<evidence type="ECO:0000256" key="2">
    <source>
        <dbReference type="ARBA" id="ARBA00022475"/>
    </source>
</evidence>
<evidence type="ECO:0000256" key="6">
    <source>
        <dbReference type="SAM" id="Phobius"/>
    </source>
</evidence>
<dbReference type="GO" id="GO:0005886">
    <property type="term" value="C:plasma membrane"/>
    <property type="evidence" value="ECO:0007669"/>
    <property type="project" value="UniProtKB-SubCell"/>
</dbReference>
<dbReference type="EMBL" id="JACIDJ010000008">
    <property type="protein sequence ID" value="MBB3900061.1"/>
    <property type="molecule type" value="Genomic_DNA"/>
</dbReference>
<dbReference type="SUPFAM" id="SSF103473">
    <property type="entry name" value="MFS general substrate transporter"/>
    <property type="match status" value="1"/>
</dbReference>
<feature type="domain" description="Major facilitator superfamily (MFS) profile" evidence="7">
    <location>
        <begin position="7"/>
        <end position="408"/>
    </location>
</feature>
<feature type="transmembrane region" description="Helical" evidence="6">
    <location>
        <begin position="382"/>
        <end position="401"/>
    </location>
</feature>
<feature type="transmembrane region" description="Helical" evidence="6">
    <location>
        <begin position="98"/>
        <end position="116"/>
    </location>
</feature>
<keyword evidence="3 6" id="KW-0812">Transmembrane</keyword>
<feature type="transmembrane region" description="Helical" evidence="6">
    <location>
        <begin position="307"/>
        <end position="331"/>
    </location>
</feature>
<dbReference type="PROSITE" id="PS50850">
    <property type="entry name" value="MFS"/>
    <property type="match status" value="1"/>
</dbReference>
<evidence type="ECO:0000313" key="8">
    <source>
        <dbReference type="EMBL" id="MBB3900061.1"/>
    </source>
</evidence>
<dbReference type="InterPro" id="IPR050189">
    <property type="entry name" value="MFS_Efflux_Transporters"/>
</dbReference>
<feature type="transmembrane region" description="Helical" evidence="6">
    <location>
        <begin position="250"/>
        <end position="270"/>
    </location>
</feature>
<evidence type="ECO:0000256" key="3">
    <source>
        <dbReference type="ARBA" id="ARBA00022692"/>
    </source>
</evidence>
<feature type="transmembrane region" description="Helical" evidence="6">
    <location>
        <begin position="36"/>
        <end position="61"/>
    </location>
</feature>
<feature type="transmembrane region" description="Helical" evidence="6">
    <location>
        <begin position="73"/>
        <end position="92"/>
    </location>
</feature>
<comment type="caution">
    <text evidence="8">The sequence shown here is derived from an EMBL/GenBank/DDBJ whole genome shotgun (WGS) entry which is preliminary data.</text>
</comment>
<dbReference type="GO" id="GO:0022857">
    <property type="term" value="F:transmembrane transporter activity"/>
    <property type="evidence" value="ECO:0007669"/>
    <property type="project" value="InterPro"/>
</dbReference>
<sequence length="412" mass="43001">MRAFLRITLPLAAVNFLNQASRAVLALIGPLLALEFALSASDLGLLAAVLFVAYAATQLPVGVALDRYGPRRVQAVLTLMAALGFFLCAFATGPIMLGAGRFITGIGIAAGLMAMLKANTQWFPRHRVAAMTGAGVFVGALGGMAATLPMATILPFVGWRGGFLILGVLALVVAAWIWFSLTDAPPGAARPARRDLAAEIAAYGPIFTHPTFLRFVPAIIVLSAMNFVYSGLWAGPWLRDVGGLDDGPRATILLVYAAGMAVGSILMGQLSSALQARGAPAMLVPMLAVCAQFAIQLVFILNPPAGLLTMGMVWFAFSLFGAAGPVGYAAVGQGFGAELAGRVATAINFAMLVLVFILQYVIGAIIDLWPRTETGGWATAGYGWAMGLTATLQAAALLWAWRGGRVLRPSPP</sequence>
<gene>
    <name evidence="8" type="ORF">GGQ83_003531</name>
</gene>
<dbReference type="AlphaFoldDB" id="A0A840AG40"/>
<accession>A0A840AG40</accession>
<protein>
    <submittedName>
        <fullName evidence="8">Putative MFS family arabinose efflux permease</fullName>
    </submittedName>
</protein>
<reference evidence="8 9" key="1">
    <citation type="submission" date="2020-08" db="EMBL/GenBank/DDBJ databases">
        <title>Genomic Encyclopedia of Type Strains, Phase IV (KMG-IV): sequencing the most valuable type-strain genomes for metagenomic binning, comparative biology and taxonomic classification.</title>
        <authorList>
            <person name="Goeker M."/>
        </authorList>
    </citation>
    <scope>NUCLEOTIDE SEQUENCE [LARGE SCALE GENOMIC DNA]</scope>
    <source>
        <strain evidence="8 9">DSM 19979</strain>
    </source>
</reference>
<feature type="transmembrane region" description="Helical" evidence="6">
    <location>
        <begin position="282"/>
        <end position="301"/>
    </location>
</feature>
<dbReference type="Pfam" id="PF07690">
    <property type="entry name" value="MFS_1"/>
    <property type="match status" value="1"/>
</dbReference>
<dbReference type="InterPro" id="IPR020846">
    <property type="entry name" value="MFS_dom"/>
</dbReference>
<feature type="transmembrane region" description="Helical" evidence="6">
    <location>
        <begin position="215"/>
        <end position="238"/>
    </location>
</feature>
<evidence type="ECO:0000256" key="4">
    <source>
        <dbReference type="ARBA" id="ARBA00022989"/>
    </source>
</evidence>
<feature type="transmembrane region" description="Helical" evidence="6">
    <location>
        <begin position="128"/>
        <end position="157"/>
    </location>
</feature>